<dbReference type="InterPro" id="IPR050267">
    <property type="entry name" value="Anti-sigma-factor_SerPK"/>
</dbReference>
<evidence type="ECO:0000313" key="3">
    <source>
        <dbReference type="EMBL" id="RFU41854.1"/>
    </source>
</evidence>
<dbReference type="CDD" id="cd16936">
    <property type="entry name" value="HATPase_RsbW-like"/>
    <property type="match status" value="1"/>
</dbReference>
<keyword evidence="1" id="KW-0418">Kinase</keyword>
<keyword evidence="1" id="KW-0808">Transferase</keyword>
<dbReference type="InterPro" id="IPR003594">
    <property type="entry name" value="HATPase_dom"/>
</dbReference>
<reference evidence="3 4" key="1">
    <citation type="submission" date="2018-08" db="EMBL/GenBank/DDBJ databases">
        <title>Actinomadura jelena sp. nov., a novel Actinomycete isolated from soil in Chad.</title>
        <authorList>
            <person name="Shi L."/>
        </authorList>
    </citation>
    <scope>NUCLEOTIDE SEQUENCE [LARGE SCALE GENOMIC DNA]</scope>
    <source>
        <strain evidence="3 4">NEAU-G17</strain>
    </source>
</reference>
<protein>
    <submittedName>
        <fullName evidence="3">ATP-binding protein</fullName>
    </submittedName>
</protein>
<keyword evidence="1" id="KW-0723">Serine/threonine-protein kinase</keyword>
<sequence length="147" mass="15689">MLLTTPVPATSAAPMYWRRTFPGDPVQAKAARAFAAQLLHGCPMLDDILLVLDELAVNAVRHTRSGEDGGCFTVELSQDPRQVIVGVADQGGTSVPRLRRPCVPGDLARLEECGRGLLTVDALAARWSWTGGEQGRTVRAVFGNPPG</sequence>
<dbReference type="EMBL" id="QURH01000180">
    <property type="protein sequence ID" value="RFU41854.1"/>
    <property type="molecule type" value="Genomic_DNA"/>
</dbReference>
<dbReference type="OrthoDB" id="3478281at2"/>
<keyword evidence="3" id="KW-0547">Nucleotide-binding</keyword>
<dbReference type="PANTHER" id="PTHR35526">
    <property type="entry name" value="ANTI-SIGMA-F FACTOR RSBW-RELATED"/>
    <property type="match status" value="1"/>
</dbReference>
<name>A0A372JQ16_9ACTN</name>
<keyword evidence="3" id="KW-0067">ATP-binding</keyword>
<comment type="caution">
    <text evidence="3">The sequence shown here is derived from an EMBL/GenBank/DDBJ whole genome shotgun (WGS) entry which is preliminary data.</text>
</comment>
<feature type="domain" description="Histidine kinase/HSP90-like ATPase" evidence="2">
    <location>
        <begin position="21"/>
        <end position="141"/>
    </location>
</feature>
<organism evidence="3 4">
    <name type="scientific">Actinomadura logoneensis</name>
    <dbReference type="NCBI Taxonomy" id="2293572"/>
    <lineage>
        <taxon>Bacteria</taxon>
        <taxon>Bacillati</taxon>
        <taxon>Actinomycetota</taxon>
        <taxon>Actinomycetes</taxon>
        <taxon>Streptosporangiales</taxon>
        <taxon>Thermomonosporaceae</taxon>
        <taxon>Actinomadura</taxon>
    </lineage>
</organism>
<dbReference type="Proteomes" id="UP000261811">
    <property type="component" value="Unassembled WGS sequence"/>
</dbReference>
<gene>
    <name evidence="3" type="ORF">DZF91_09355</name>
</gene>
<keyword evidence="4" id="KW-1185">Reference proteome</keyword>
<proteinExistence type="predicted"/>
<accession>A0A372JQ16</accession>
<dbReference type="Gene3D" id="3.30.565.10">
    <property type="entry name" value="Histidine kinase-like ATPase, C-terminal domain"/>
    <property type="match status" value="1"/>
</dbReference>
<evidence type="ECO:0000259" key="2">
    <source>
        <dbReference type="Pfam" id="PF13581"/>
    </source>
</evidence>
<dbReference type="InterPro" id="IPR036890">
    <property type="entry name" value="HATPase_C_sf"/>
</dbReference>
<dbReference type="AlphaFoldDB" id="A0A372JQ16"/>
<dbReference type="GO" id="GO:0004674">
    <property type="term" value="F:protein serine/threonine kinase activity"/>
    <property type="evidence" value="ECO:0007669"/>
    <property type="project" value="UniProtKB-KW"/>
</dbReference>
<dbReference type="RefSeq" id="WP_117357079.1">
    <property type="nucleotide sequence ID" value="NZ_QURH01000180.1"/>
</dbReference>
<dbReference type="SUPFAM" id="SSF55874">
    <property type="entry name" value="ATPase domain of HSP90 chaperone/DNA topoisomerase II/histidine kinase"/>
    <property type="match status" value="1"/>
</dbReference>
<evidence type="ECO:0000256" key="1">
    <source>
        <dbReference type="ARBA" id="ARBA00022527"/>
    </source>
</evidence>
<evidence type="ECO:0000313" key="4">
    <source>
        <dbReference type="Proteomes" id="UP000261811"/>
    </source>
</evidence>
<dbReference type="PANTHER" id="PTHR35526:SF3">
    <property type="entry name" value="ANTI-SIGMA-F FACTOR RSBW"/>
    <property type="match status" value="1"/>
</dbReference>
<dbReference type="Pfam" id="PF13581">
    <property type="entry name" value="HATPase_c_2"/>
    <property type="match status" value="1"/>
</dbReference>
<dbReference type="GO" id="GO:0005524">
    <property type="term" value="F:ATP binding"/>
    <property type="evidence" value="ECO:0007669"/>
    <property type="project" value="UniProtKB-KW"/>
</dbReference>